<dbReference type="OrthoDB" id="8300214at2759"/>
<feature type="compositionally biased region" description="Low complexity" evidence="1">
    <location>
        <begin position="67"/>
        <end position="77"/>
    </location>
</feature>
<feature type="region of interest" description="Disordered" evidence="1">
    <location>
        <begin position="1"/>
        <end position="107"/>
    </location>
</feature>
<dbReference type="EMBL" id="CAJNDS010000384">
    <property type="protein sequence ID" value="CAE7200109.1"/>
    <property type="molecule type" value="Genomic_DNA"/>
</dbReference>
<dbReference type="InterPro" id="IPR005025">
    <property type="entry name" value="FMN_Rdtase-like_dom"/>
</dbReference>
<dbReference type="InterPro" id="IPR029039">
    <property type="entry name" value="Flavoprotein-like_sf"/>
</dbReference>
<dbReference type="AlphaFoldDB" id="A0A812J811"/>
<dbReference type="PANTHER" id="PTHR43590">
    <property type="entry name" value="ARSENIC RESISTANCE PROTEIN ARSH (AFU_ORTHOLOGUE AFUA_5G15030)"/>
    <property type="match status" value="1"/>
</dbReference>
<feature type="domain" description="NADPH-dependent FMN reductase-like" evidence="2">
    <location>
        <begin position="174"/>
        <end position="200"/>
    </location>
</feature>
<dbReference type="InterPro" id="IPR014063">
    <property type="entry name" value="Arsenate-R_ArsH"/>
</dbReference>
<accession>A0A812J811</accession>
<proteinExistence type="predicted"/>
<feature type="compositionally biased region" description="Polar residues" evidence="1">
    <location>
        <begin position="24"/>
        <end position="33"/>
    </location>
</feature>
<dbReference type="SUPFAM" id="SSF52218">
    <property type="entry name" value="Flavoproteins"/>
    <property type="match status" value="1"/>
</dbReference>
<keyword evidence="4" id="KW-1185">Reference proteome</keyword>
<evidence type="ECO:0000313" key="3">
    <source>
        <dbReference type="EMBL" id="CAE7200109.1"/>
    </source>
</evidence>
<dbReference type="Proteomes" id="UP000604046">
    <property type="component" value="Unassembled WGS sequence"/>
</dbReference>
<gene>
    <name evidence="3" type="primary">arsH</name>
    <name evidence="3" type="ORF">SNAT2548_LOCUS5915</name>
</gene>
<dbReference type="Gene3D" id="3.40.50.360">
    <property type="match status" value="1"/>
</dbReference>
<comment type="caution">
    <text evidence="3">The sequence shown here is derived from an EMBL/GenBank/DDBJ whole genome shotgun (WGS) entry which is preliminary data.</text>
</comment>
<sequence>MDASQNPVSLDVPSQIGVAPTQLDPESQESPIQPETPPAKDRGRSILDMLLRSPPSTQEMLDVTLPSALAGSSSSAAPMEEDAPLAFSTPPRKKQRDGKEARASPAQLYAGYSGMRGFLNKVVHENLRLTDEELSTMKSEIQSTLDLDLAEPPAGDVATAEVLARECLSPESGEGHVWVSPEMHGCVTGAFKNQIDWLPLNTGSVRPTQADRFCAGSSNPNFELESLGSFYSAAPVAALQCRGRTCVVLQVNGGSQSFNIVNELRRLARWMRMPCCTNQSSVPKAWQEFDDEGRMKDSNFRDRVVDVMEEYYKFTLIMREHADALVDRFSERKEVAQKGRLLTQAEKEKLKDEAAAEAAAAAAGKRK</sequence>
<dbReference type="GO" id="GO:0016655">
    <property type="term" value="F:oxidoreductase activity, acting on NAD(P)H, quinone or similar compound as acceptor"/>
    <property type="evidence" value="ECO:0007669"/>
    <property type="project" value="TreeGrafter"/>
</dbReference>
<name>A0A812J811_9DINO</name>
<evidence type="ECO:0000313" key="4">
    <source>
        <dbReference type="Proteomes" id="UP000604046"/>
    </source>
</evidence>
<protein>
    <submittedName>
        <fullName evidence="3">ArsH protein</fullName>
    </submittedName>
</protein>
<organism evidence="3 4">
    <name type="scientific">Symbiodinium natans</name>
    <dbReference type="NCBI Taxonomy" id="878477"/>
    <lineage>
        <taxon>Eukaryota</taxon>
        <taxon>Sar</taxon>
        <taxon>Alveolata</taxon>
        <taxon>Dinophyceae</taxon>
        <taxon>Suessiales</taxon>
        <taxon>Symbiodiniaceae</taxon>
        <taxon>Symbiodinium</taxon>
    </lineage>
</organism>
<dbReference type="PANTHER" id="PTHR43590:SF1">
    <property type="entry name" value="ARSENIC RESISTANCE PROTEIN ARSH (AFU_ORTHOLOGUE AFUA_5G15030)"/>
    <property type="match status" value="1"/>
</dbReference>
<dbReference type="Pfam" id="PF03358">
    <property type="entry name" value="FMN_red"/>
    <property type="match status" value="1"/>
</dbReference>
<reference evidence="3" key="1">
    <citation type="submission" date="2021-02" db="EMBL/GenBank/DDBJ databases">
        <authorList>
            <person name="Dougan E. K."/>
            <person name="Rhodes N."/>
            <person name="Thang M."/>
            <person name="Chan C."/>
        </authorList>
    </citation>
    <scope>NUCLEOTIDE SEQUENCE</scope>
</reference>
<evidence type="ECO:0000256" key="1">
    <source>
        <dbReference type="SAM" id="MobiDB-lite"/>
    </source>
</evidence>
<evidence type="ECO:0000259" key="2">
    <source>
        <dbReference type="Pfam" id="PF03358"/>
    </source>
</evidence>